<protein>
    <submittedName>
        <fullName evidence="1">Signal peptide protein</fullName>
    </submittedName>
</protein>
<name>A0A0J1EJ98_RHOIS</name>
<comment type="caution">
    <text evidence="1">The sequence shown here is derived from an EMBL/GenBank/DDBJ whole genome shotgun (WGS) entry which is preliminary data.</text>
</comment>
<dbReference type="PATRIC" id="fig|595434.4.peg.2135"/>
<proteinExistence type="predicted"/>
<dbReference type="STRING" id="595434.RISK_002236"/>
<reference evidence="1" key="1">
    <citation type="submission" date="2015-05" db="EMBL/GenBank/DDBJ databases">
        <title>Permanent draft genome of Rhodopirellula islandicus K833.</title>
        <authorList>
            <person name="Kizina J."/>
            <person name="Richter M."/>
            <person name="Glockner F.O."/>
            <person name="Harder J."/>
        </authorList>
    </citation>
    <scope>NUCLEOTIDE SEQUENCE [LARGE SCALE GENOMIC DNA]</scope>
    <source>
        <strain evidence="1">K833</strain>
    </source>
</reference>
<accession>A0A0J1EJ98</accession>
<dbReference type="Pfam" id="PF02635">
    <property type="entry name" value="DsrE"/>
    <property type="match status" value="1"/>
</dbReference>
<evidence type="ECO:0000313" key="2">
    <source>
        <dbReference type="Proteomes" id="UP000036367"/>
    </source>
</evidence>
<dbReference type="Proteomes" id="UP000036367">
    <property type="component" value="Unassembled WGS sequence"/>
</dbReference>
<dbReference type="InterPro" id="IPR003787">
    <property type="entry name" value="Sulphur_relay_DsrE/F-like"/>
</dbReference>
<sequence>MCAPGAQNVHGRTHGSSRRGLATEHCWWHDVCQTWLAPFGPISIHIRSSSMSIAKQMFRFGLIAAAVIAATAGPSASAEENTTVDGSGQKVVVHLSHFTDDLHRCFMAVKVANLMQEYGADVTLFVDLEGVRIAERKQELKFNWGPDSPSLAELYEKFAAGGGKVLVCPHCAKSAHITDPGLKRNADIATLPMLGKLLIEADKVMDY</sequence>
<dbReference type="InterPro" id="IPR027396">
    <property type="entry name" value="DsrEFH-like"/>
</dbReference>
<dbReference type="EMBL" id="LECT01000017">
    <property type="protein sequence ID" value="KLU05604.1"/>
    <property type="molecule type" value="Genomic_DNA"/>
</dbReference>
<evidence type="ECO:0000313" key="1">
    <source>
        <dbReference type="EMBL" id="KLU05604.1"/>
    </source>
</evidence>
<dbReference type="Gene3D" id="3.40.1260.10">
    <property type="entry name" value="DsrEFH-like"/>
    <property type="match status" value="1"/>
</dbReference>
<keyword evidence="2" id="KW-1185">Reference proteome</keyword>
<gene>
    <name evidence="1" type="ORF">RISK_002236</name>
</gene>
<dbReference type="SUPFAM" id="SSF75169">
    <property type="entry name" value="DsrEFH-like"/>
    <property type="match status" value="1"/>
</dbReference>
<organism evidence="1 2">
    <name type="scientific">Rhodopirellula islandica</name>
    <dbReference type="NCBI Taxonomy" id="595434"/>
    <lineage>
        <taxon>Bacteria</taxon>
        <taxon>Pseudomonadati</taxon>
        <taxon>Planctomycetota</taxon>
        <taxon>Planctomycetia</taxon>
        <taxon>Pirellulales</taxon>
        <taxon>Pirellulaceae</taxon>
        <taxon>Rhodopirellula</taxon>
    </lineage>
</organism>
<dbReference type="AlphaFoldDB" id="A0A0J1EJ98"/>